<proteinExistence type="predicted"/>
<evidence type="ECO:0000313" key="1">
    <source>
        <dbReference type="EMBL" id="DAG01245.1"/>
    </source>
</evidence>
<accession>A0A8S5V3F4</accession>
<name>A0A8S5V3F4_9CAUD</name>
<reference evidence="1" key="1">
    <citation type="journal article" date="2021" name="Proc. Natl. Acad. Sci. U.S.A.">
        <title>A Catalog of Tens of Thousands of Viruses from Human Metagenomes Reveals Hidden Associations with Chronic Diseases.</title>
        <authorList>
            <person name="Tisza M.J."/>
            <person name="Buck C.B."/>
        </authorList>
    </citation>
    <scope>NUCLEOTIDE SEQUENCE</scope>
    <source>
        <strain evidence="1">CtVfb8</strain>
    </source>
</reference>
<sequence>MGLHRYHCVHYSRHYNNDKKVLGRPLPSC</sequence>
<dbReference type="EMBL" id="BK016189">
    <property type="protein sequence ID" value="DAG01245.1"/>
    <property type="molecule type" value="Genomic_DNA"/>
</dbReference>
<organism evidence="1">
    <name type="scientific">Caudovirales sp. ctVfb8</name>
    <dbReference type="NCBI Taxonomy" id="2825766"/>
    <lineage>
        <taxon>Viruses</taxon>
        <taxon>Duplodnaviria</taxon>
        <taxon>Heunggongvirae</taxon>
        <taxon>Uroviricota</taxon>
        <taxon>Caudoviricetes</taxon>
    </lineage>
</organism>
<protein>
    <submittedName>
        <fullName evidence="1">Uncharacterized protein</fullName>
    </submittedName>
</protein>